<comment type="caution">
    <text evidence="2">The sequence shown here is derived from an EMBL/GenBank/DDBJ whole genome shotgun (WGS) entry which is preliminary data.</text>
</comment>
<dbReference type="AlphaFoldDB" id="A0A395RTS3"/>
<feature type="compositionally biased region" description="Basic and acidic residues" evidence="1">
    <location>
        <begin position="28"/>
        <end position="37"/>
    </location>
</feature>
<dbReference type="Proteomes" id="UP000266152">
    <property type="component" value="Unassembled WGS sequence"/>
</dbReference>
<feature type="non-terminal residue" evidence="2">
    <location>
        <position position="82"/>
    </location>
</feature>
<evidence type="ECO:0000256" key="1">
    <source>
        <dbReference type="SAM" id="MobiDB-lite"/>
    </source>
</evidence>
<evidence type="ECO:0000313" key="3">
    <source>
        <dbReference type="Proteomes" id="UP000266152"/>
    </source>
</evidence>
<protein>
    <submittedName>
        <fullName evidence="2">Uncharacterized protein</fullName>
    </submittedName>
</protein>
<name>A0A395RTS3_FUSSP</name>
<dbReference type="STRING" id="5514.A0A395RTS3"/>
<accession>A0A395RTS3</accession>
<reference evidence="2 3" key="1">
    <citation type="journal article" date="2018" name="PLoS Pathog.">
        <title>Evolution of structural diversity of trichothecenes, a family of toxins produced by plant pathogenic and entomopathogenic fungi.</title>
        <authorList>
            <person name="Proctor R.H."/>
            <person name="McCormick S.P."/>
            <person name="Kim H.S."/>
            <person name="Cardoza R.E."/>
            <person name="Stanley A.M."/>
            <person name="Lindo L."/>
            <person name="Kelly A."/>
            <person name="Brown D.W."/>
            <person name="Lee T."/>
            <person name="Vaughan M.M."/>
            <person name="Alexander N.J."/>
            <person name="Busman M."/>
            <person name="Gutierrez S."/>
        </authorList>
    </citation>
    <scope>NUCLEOTIDE SEQUENCE [LARGE SCALE GENOMIC DNA]</scope>
    <source>
        <strain evidence="2 3">NRRL 3299</strain>
    </source>
</reference>
<feature type="region of interest" description="Disordered" evidence="1">
    <location>
        <begin position="1"/>
        <end position="82"/>
    </location>
</feature>
<dbReference type="EMBL" id="PXOF01000128">
    <property type="protein sequence ID" value="RGP63540.1"/>
    <property type="molecule type" value="Genomic_DNA"/>
</dbReference>
<gene>
    <name evidence="2" type="ORF">FSPOR_8542</name>
</gene>
<proteinExistence type="predicted"/>
<organism evidence="2 3">
    <name type="scientific">Fusarium sporotrichioides</name>
    <dbReference type="NCBI Taxonomy" id="5514"/>
    <lineage>
        <taxon>Eukaryota</taxon>
        <taxon>Fungi</taxon>
        <taxon>Dikarya</taxon>
        <taxon>Ascomycota</taxon>
        <taxon>Pezizomycotina</taxon>
        <taxon>Sordariomycetes</taxon>
        <taxon>Hypocreomycetidae</taxon>
        <taxon>Hypocreales</taxon>
        <taxon>Nectriaceae</taxon>
        <taxon>Fusarium</taxon>
    </lineage>
</organism>
<sequence length="82" mass="8865">MPINGTGRNANRRLPSWLTSSPLPPSDAQKERRRPNDEILSDPASDILIDFNSSEGFHEAAKKSKKTKTPTAPPPPPPPPAA</sequence>
<feature type="compositionally biased region" description="Pro residues" evidence="1">
    <location>
        <begin position="71"/>
        <end position="82"/>
    </location>
</feature>
<keyword evidence="3" id="KW-1185">Reference proteome</keyword>
<evidence type="ECO:0000313" key="2">
    <source>
        <dbReference type="EMBL" id="RGP63540.1"/>
    </source>
</evidence>